<dbReference type="PANTHER" id="PTHR45458:SF2">
    <property type="entry name" value="OXIDOREDUCTASE, SHORT CHAIN DEHYDROGENASE_REDUCTASE FAMILY SUPERFAMILY (AFU_ORTHOLOGUE AFUA_3G13450)"/>
    <property type="match status" value="1"/>
</dbReference>
<dbReference type="AlphaFoldDB" id="A0A166NFF2"/>
<name>A0A166NFF2_9HYPO</name>
<proteinExistence type="predicted"/>
<reference evidence="1 2" key="1">
    <citation type="journal article" date="2016" name="Genome Biol. Evol.">
        <title>Divergent and convergent evolution of fungal pathogenicity.</title>
        <authorList>
            <person name="Shang Y."/>
            <person name="Xiao G."/>
            <person name="Zheng P."/>
            <person name="Cen K."/>
            <person name="Zhan S."/>
            <person name="Wang C."/>
        </authorList>
    </citation>
    <scope>NUCLEOTIDE SEQUENCE [LARGE SCALE GENOMIC DNA]</scope>
    <source>
        <strain evidence="1 2">RCEF 2490</strain>
    </source>
</reference>
<dbReference type="InterPro" id="IPR002347">
    <property type="entry name" value="SDR_fam"/>
</dbReference>
<dbReference type="InterPro" id="IPR052184">
    <property type="entry name" value="SDR_enzymes"/>
</dbReference>
<dbReference type="EMBL" id="AZGY01000024">
    <property type="protein sequence ID" value="KZZ89670.1"/>
    <property type="molecule type" value="Genomic_DNA"/>
</dbReference>
<dbReference type="InterPro" id="IPR036291">
    <property type="entry name" value="NAD(P)-bd_dom_sf"/>
</dbReference>
<keyword evidence="2" id="KW-1185">Reference proteome</keyword>
<dbReference type="Gene3D" id="3.40.50.720">
    <property type="entry name" value="NAD(P)-binding Rossmann-like Domain"/>
    <property type="match status" value="1"/>
</dbReference>
<dbReference type="GO" id="GO:0016616">
    <property type="term" value="F:oxidoreductase activity, acting on the CH-OH group of donors, NAD or NADP as acceptor"/>
    <property type="evidence" value="ECO:0007669"/>
    <property type="project" value="TreeGrafter"/>
</dbReference>
<dbReference type="OrthoDB" id="7289984at2759"/>
<protein>
    <submittedName>
        <fullName evidence="1">Oxidoreductase</fullName>
    </submittedName>
</protein>
<organism evidence="1 2">
    <name type="scientific">Moelleriella libera RCEF 2490</name>
    <dbReference type="NCBI Taxonomy" id="1081109"/>
    <lineage>
        <taxon>Eukaryota</taxon>
        <taxon>Fungi</taxon>
        <taxon>Dikarya</taxon>
        <taxon>Ascomycota</taxon>
        <taxon>Pezizomycotina</taxon>
        <taxon>Sordariomycetes</taxon>
        <taxon>Hypocreomycetidae</taxon>
        <taxon>Hypocreales</taxon>
        <taxon>Clavicipitaceae</taxon>
        <taxon>Moelleriella</taxon>
    </lineage>
</organism>
<dbReference type="Pfam" id="PF00106">
    <property type="entry name" value="adh_short"/>
    <property type="match status" value="1"/>
</dbReference>
<gene>
    <name evidence="1" type="ORF">AAL_07563</name>
</gene>
<evidence type="ECO:0000313" key="2">
    <source>
        <dbReference type="Proteomes" id="UP000078544"/>
    </source>
</evidence>
<dbReference type="PANTHER" id="PTHR45458">
    <property type="entry name" value="SHORT-CHAIN DEHYDROGENASE/REDUCTASE SDR"/>
    <property type="match status" value="1"/>
</dbReference>
<dbReference type="Proteomes" id="UP000078544">
    <property type="component" value="Unassembled WGS sequence"/>
</dbReference>
<comment type="caution">
    <text evidence="1">The sequence shown here is derived from an EMBL/GenBank/DDBJ whole genome shotgun (WGS) entry which is preliminary data.</text>
</comment>
<dbReference type="SUPFAM" id="SSF51735">
    <property type="entry name" value="NAD(P)-binding Rossmann-fold domains"/>
    <property type="match status" value="1"/>
</dbReference>
<sequence length="258" mass="27608">MSRVLVVGGTRGLGASLVKLFASDTANTVYGTGRSSETPSGFPDKVQWLHGIDLMQDSVGDDIVSRLPTKEPLSTTIITAGFFATEDFDQDKGPKWDDELRMYTTSSVAPVFIVHRLVHAGLLQRGSKVVLVSSESGSIGLRHESEGGGNYAHHASKAALNMVGKLLSLDVKDKGIIVSLVHPGFMRTEMTKGVGFDKFWDEGGAVTPDEAAASLVQWIDGLDISKTGEYWAPRGPGDIGTAEATIGRDLPTPLQLPW</sequence>
<dbReference type="PRINTS" id="PR00081">
    <property type="entry name" value="GDHRDH"/>
</dbReference>
<evidence type="ECO:0000313" key="1">
    <source>
        <dbReference type="EMBL" id="KZZ89670.1"/>
    </source>
</evidence>
<accession>A0A166NFF2</accession>